<dbReference type="SUPFAM" id="SSF46785">
    <property type="entry name" value="Winged helix' DNA-binding domain"/>
    <property type="match status" value="1"/>
</dbReference>
<comment type="caution">
    <text evidence="5">The sequence shown here is derived from an EMBL/GenBank/DDBJ whole genome shotgun (WGS) entry which is preliminary data.</text>
</comment>
<dbReference type="Pfam" id="PF07729">
    <property type="entry name" value="FCD"/>
    <property type="match status" value="1"/>
</dbReference>
<dbReference type="PRINTS" id="PR00035">
    <property type="entry name" value="HTHGNTR"/>
</dbReference>
<dbReference type="PANTHER" id="PTHR43537">
    <property type="entry name" value="TRANSCRIPTIONAL REGULATOR, GNTR FAMILY"/>
    <property type="match status" value="1"/>
</dbReference>
<dbReference type="InterPro" id="IPR011711">
    <property type="entry name" value="GntR_C"/>
</dbReference>
<dbReference type="CDD" id="cd07377">
    <property type="entry name" value="WHTH_GntR"/>
    <property type="match status" value="1"/>
</dbReference>
<proteinExistence type="predicted"/>
<evidence type="ECO:0000256" key="2">
    <source>
        <dbReference type="ARBA" id="ARBA00023125"/>
    </source>
</evidence>
<dbReference type="InterPro" id="IPR000524">
    <property type="entry name" value="Tscrpt_reg_HTH_GntR"/>
</dbReference>
<name>A0A9X8UHL4_9FIRM</name>
<sequence>MAIVHRPIASTIKDQVYQILKEEICGGAYQPGQWLQEKELANRLSVSRSPIREALRQLAGDGLVVDIPNKGVFVKEFTLRDIEEVFDLRLMMESYAILHSGKNLTPEYKEELLRYVDELTRAHSEGRLKHYIELDTQLHNLFITLGGNRLLEESYQKVHTMIQQFRIYSLIGQQRFDESVEEHREIVHCILTGALEEANRANQHHLELAKEKILEYLEKKKQQAEDKR</sequence>
<gene>
    <name evidence="5" type="ORF">EDD78_11021</name>
</gene>
<keyword evidence="2 5" id="KW-0238">DNA-binding</keyword>
<keyword evidence="6" id="KW-1185">Reference proteome</keyword>
<evidence type="ECO:0000313" key="5">
    <source>
        <dbReference type="EMBL" id="TCL42397.1"/>
    </source>
</evidence>
<keyword evidence="3" id="KW-0804">Transcription</keyword>
<dbReference type="InterPro" id="IPR008920">
    <property type="entry name" value="TF_FadR/GntR_C"/>
</dbReference>
<dbReference type="InterPro" id="IPR036390">
    <property type="entry name" value="WH_DNA-bd_sf"/>
</dbReference>
<dbReference type="AlphaFoldDB" id="A0A9X8UHL4"/>
<evidence type="ECO:0000256" key="1">
    <source>
        <dbReference type="ARBA" id="ARBA00023015"/>
    </source>
</evidence>
<dbReference type="OrthoDB" id="154206at2"/>
<dbReference type="InterPro" id="IPR036388">
    <property type="entry name" value="WH-like_DNA-bd_sf"/>
</dbReference>
<feature type="domain" description="HTH gntR-type" evidence="4">
    <location>
        <begin position="10"/>
        <end position="77"/>
    </location>
</feature>
<dbReference type="GO" id="GO:0003700">
    <property type="term" value="F:DNA-binding transcription factor activity"/>
    <property type="evidence" value="ECO:0007669"/>
    <property type="project" value="InterPro"/>
</dbReference>
<dbReference type="EMBL" id="SLUK01000010">
    <property type="protein sequence ID" value="TCL42397.1"/>
    <property type="molecule type" value="Genomic_DNA"/>
</dbReference>
<dbReference type="PANTHER" id="PTHR43537:SF5">
    <property type="entry name" value="UXU OPERON TRANSCRIPTIONAL REGULATOR"/>
    <property type="match status" value="1"/>
</dbReference>
<evidence type="ECO:0000256" key="3">
    <source>
        <dbReference type="ARBA" id="ARBA00023163"/>
    </source>
</evidence>
<protein>
    <submittedName>
        <fullName evidence="5">DNA-binding GntR family transcriptional regulator</fullName>
    </submittedName>
</protein>
<dbReference type="Proteomes" id="UP000294682">
    <property type="component" value="Unassembled WGS sequence"/>
</dbReference>
<dbReference type="Gene3D" id="1.20.120.530">
    <property type="entry name" value="GntR ligand-binding domain-like"/>
    <property type="match status" value="1"/>
</dbReference>
<dbReference type="GO" id="GO:0003677">
    <property type="term" value="F:DNA binding"/>
    <property type="evidence" value="ECO:0007669"/>
    <property type="project" value="UniProtKB-KW"/>
</dbReference>
<dbReference type="RefSeq" id="WP_079699896.1">
    <property type="nucleotide sequence ID" value="NZ_JADNAH010000014.1"/>
</dbReference>
<dbReference type="SUPFAM" id="SSF48008">
    <property type="entry name" value="GntR ligand-binding domain-like"/>
    <property type="match status" value="1"/>
</dbReference>
<dbReference type="Gene3D" id="1.10.10.10">
    <property type="entry name" value="Winged helix-like DNA-binding domain superfamily/Winged helix DNA-binding domain"/>
    <property type="match status" value="1"/>
</dbReference>
<evidence type="ECO:0000313" key="6">
    <source>
        <dbReference type="Proteomes" id="UP000294682"/>
    </source>
</evidence>
<dbReference type="PROSITE" id="PS50949">
    <property type="entry name" value="HTH_GNTR"/>
    <property type="match status" value="1"/>
</dbReference>
<organism evidence="5 6">
    <name type="scientific">Harryflintia acetispora</name>
    <dbReference type="NCBI Taxonomy" id="1849041"/>
    <lineage>
        <taxon>Bacteria</taxon>
        <taxon>Bacillati</taxon>
        <taxon>Bacillota</taxon>
        <taxon>Clostridia</taxon>
        <taxon>Eubacteriales</taxon>
        <taxon>Oscillospiraceae</taxon>
        <taxon>Harryflintia</taxon>
    </lineage>
</organism>
<accession>A0A9X8UHL4</accession>
<dbReference type="Pfam" id="PF00392">
    <property type="entry name" value="GntR"/>
    <property type="match status" value="1"/>
</dbReference>
<keyword evidence="1" id="KW-0805">Transcription regulation</keyword>
<evidence type="ECO:0000259" key="4">
    <source>
        <dbReference type="PROSITE" id="PS50949"/>
    </source>
</evidence>
<dbReference type="SMART" id="SM00345">
    <property type="entry name" value="HTH_GNTR"/>
    <property type="match status" value="1"/>
</dbReference>
<dbReference type="SMART" id="SM00895">
    <property type="entry name" value="FCD"/>
    <property type="match status" value="1"/>
</dbReference>
<reference evidence="5 6" key="1">
    <citation type="submission" date="2019-03" db="EMBL/GenBank/DDBJ databases">
        <title>Genomic Encyclopedia of Type Strains, Phase IV (KMG-IV): sequencing the most valuable type-strain genomes for metagenomic binning, comparative biology and taxonomic classification.</title>
        <authorList>
            <person name="Goeker M."/>
        </authorList>
    </citation>
    <scope>NUCLEOTIDE SEQUENCE [LARGE SCALE GENOMIC DNA]</scope>
    <source>
        <strain evidence="5 6">DSM 100433</strain>
    </source>
</reference>